<keyword evidence="3" id="KW-1185">Reference proteome</keyword>
<organism evidence="2 3">
    <name type="scientific">Streptococcus varani</name>
    <dbReference type="NCBI Taxonomy" id="1608583"/>
    <lineage>
        <taxon>Bacteria</taxon>
        <taxon>Bacillati</taxon>
        <taxon>Bacillota</taxon>
        <taxon>Bacilli</taxon>
        <taxon>Lactobacillales</taxon>
        <taxon>Streptococcaceae</taxon>
        <taxon>Streptococcus</taxon>
    </lineage>
</organism>
<reference evidence="3" key="1">
    <citation type="submission" date="2015-03" db="EMBL/GenBank/DDBJ databases">
        <authorList>
            <person name="Urmite Genomes"/>
        </authorList>
    </citation>
    <scope>NUCLEOTIDE SEQUENCE [LARGE SCALE GENOMIC DNA]</scope>
    <source>
        <strain evidence="3">FF10</strain>
    </source>
</reference>
<dbReference type="OrthoDB" id="2217676at2"/>
<accession>A0A0E4CSA7</accession>
<proteinExistence type="predicted"/>
<sequence length="75" mass="8706">MKEHLYTTSQTERDALVRTGNWNAEGIAFYSGGKNPVHRLYNPGLRIHLYSSDPNEVKVLQTRGWQYEGITFYTQ</sequence>
<dbReference type="AlphaFoldDB" id="A0A0E4CSA7"/>
<dbReference type="STRING" id="1608583.BN1356_00676"/>
<evidence type="ECO:0000313" key="3">
    <source>
        <dbReference type="Proteomes" id="UP000198604"/>
    </source>
</evidence>
<evidence type="ECO:0000259" key="1">
    <source>
        <dbReference type="Pfam" id="PF18885"/>
    </source>
</evidence>
<feature type="domain" description="DUF5648" evidence="1">
    <location>
        <begin position="2"/>
        <end position="74"/>
    </location>
</feature>
<evidence type="ECO:0000313" key="2">
    <source>
        <dbReference type="EMBL" id="CQR24318.1"/>
    </source>
</evidence>
<dbReference type="InterPro" id="IPR043708">
    <property type="entry name" value="DUF5648"/>
</dbReference>
<protein>
    <recommendedName>
        <fullName evidence="1">DUF5648 domain-containing protein</fullName>
    </recommendedName>
</protein>
<gene>
    <name evidence="2" type="ORF">BN1356_00676</name>
</gene>
<dbReference type="Proteomes" id="UP000198604">
    <property type="component" value="Unassembled WGS sequence"/>
</dbReference>
<name>A0A0E4CSA7_9STRE</name>
<dbReference type="Pfam" id="PF18885">
    <property type="entry name" value="DUF5648"/>
    <property type="match status" value="1"/>
</dbReference>
<dbReference type="RefSeq" id="WP_093649993.1">
    <property type="nucleotide sequence ID" value="NZ_CTEN01000001.1"/>
</dbReference>
<dbReference type="EMBL" id="CTEN01000001">
    <property type="protein sequence ID" value="CQR24318.1"/>
    <property type="molecule type" value="Genomic_DNA"/>
</dbReference>